<keyword evidence="2" id="KW-1185">Reference proteome</keyword>
<dbReference type="AlphaFoldDB" id="A0A067CQV2"/>
<dbReference type="VEuPathDB" id="FungiDB:SPRG_01894"/>
<dbReference type="OMA" id="ARIATWC"/>
<dbReference type="Gene3D" id="1.25.40.10">
    <property type="entry name" value="Tetratricopeptide repeat domain"/>
    <property type="match status" value="1"/>
</dbReference>
<evidence type="ECO:0000313" key="2">
    <source>
        <dbReference type="Proteomes" id="UP000030745"/>
    </source>
</evidence>
<proteinExistence type="predicted"/>
<gene>
    <name evidence="1" type="ORF">SPRG_01894</name>
</gene>
<dbReference type="EMBL" id="KK583193">
    <property type="protein sequence ID" value="KDO33079.1"/>
    <property type="molecule type" value="Genomic_DNA"/>
</dbReference>
<evidence type="ECO:0000313" key="1">
    <source>
        <dbReference type="EMBL" id="KDO33079.1"/>
    </source>
</evidence>
<dbReference type="SUPFAM" id="SSF48452">
    <property type="entry name" value="TPR-like"/>
    <property type="match status" value="1"/>
</dbReference>
<dbReference type="KEGG" id="spar:SPRG_01894"/>
<dbReference type="OrthoDB" id="71764at2759"/>
<name>A0A067CQV2_SAPPC</name>
<dbReference type="GeneID" id="24124472"/>
<reference evidence="1 2" key="1">
    <citation type="journal article" date="2013" name="PLoS Genet.">
        <title>Distinctive expansion of potential virulence genes in the genome of the oomycete fish pathogen Saprolegnia parasitica.</title>
        <authorList>
            <person name="Jiang R.H."/>
            <person name="de Bruijn I."/>
            <person name="Haas B.J."/>
            <person name="Belmonte R."/>
            <person name="Lobach L."/>
            <person name="Christie J."/>
            <person name="van den Ackerveken G."/>
            <person name="Bottin A."/>
            <person name="Bulone V."/>
            <person name="Diaz-Moreno S.M."/>
            <person name="Dumas B."/>
            <person name="Fan L."/>
            <person name="Gaulin E."/>
            <person name="Govers F."/>
            <person name="Grenville-Briggs L.J."/>
            <person name="Horner N.R."/>
            <person name="Levin J.Z."/>
            <person name="Mammella M."/>
            <person name="Meijer H.J."/>
            <person name="Morris P."/>
            <person name="Nusbaum C."/>
            <person name="Oome S."/>
            <person name="Phillips A.J."/>
            <person name="van Rooyen D."/>
            <person name="Rzeszutek E."/>
            <person name="Saraiva M."/>
            <person name="Secombes C.J."/>
            <person name="Seidl M.F."/>
            <person name="Snel B."/>
            <person name="Stassen J.H."/>
            <person name="Sykes S."/>
            <person name="Tripathy S."/>
            <person name="van den Berg H."/>
            <person name="Vega-Arreguin J.C."/>
            <person name="Wawra S."/>
            <person name="Young S.K."/>
            <person name="Zeng Q."/>
            <person name="Dieguez-Uribeondo J."/>
            <person name="Russ C."/>
            <person name="Tyler B.M."/>
            <person name="van West P."/>
        </authorList>
    </citation>
    <scope>NUCLEOTIDE SEQUENCE [LARGE SCALE GENOMIC DNA]</scope>
    <source>
        <strain evidence="1 2">CBS 223.65</strain>
    </source>
</reference>
<dbReference type="RefSeq" id="XP_012195850.1">
    <property type="nucleotide sequence ID" value="XM_012340460.1"/>
</dbReference>
<accession>A0A067CQV2</accession>
<dbReference type="Proteomes" id="UP000030745">
    <property type="component" value="Unassembled WGS sequence"/>
</dbReference>
<protein>
    <submittedName>
        <fullName evidence="1">Uncharacterized protein</fullName>
    </submittedName>
</protein>
<dbReference type="InterPro" id="IPR011990">
    <property type="entry name" value="TPR-like_helical_dom_sf"/>
</dbReference>
<organism evidence="1 2">
    <name type="scientific">Saprolegnia parasitica (strain CBS 223.65)</name>
    <dbReference type="NCBI Taxonomy" id="695850"/>
    <lineage>
        <taxon>Eukaryota</taxon>
        <taxon>Sar</taxon>
        <taxon>Stramenopiles</taxon>
        <taxon>Oomycota</taxon>
        <taxon>Saprolegniomycetes</taxon>
        <taxon>Saprolegniales</taxon>
        <taxon>Saprolegniaceae</taxon>
        <taxon>Saprolegnia</taxon>
    </lineage>
</organism>
<sequence>MASSQRVQRLRRAIEDERQRQNECNVYLGASKRRLTSCKQSPTTRSVIRVASTTSIVSRRGRARACDWQSSYQLERGDWAAPVRVDIACVRSDGKEQTRQRIAAARIATWCWRQRVRAKVQAQAFGTIETLPSQLAQHKLQRQSPREVLRRIQAEIAAKATFQIQTRAARVLQRFFSKALLRLGKKSHVLVAEASRKQRQLDSMKRDRAVRYIQAMYRNRQARQQHSAWKVSRSKANYCRIMVLEAEYNGRPSAIALLQLSRAYAELASQPVYADEQLLLARCSLLFVSKAIAFGHVPENPRDFWPALAARFVDLWRRGGHVEIPLLQQAAHAYETALALTPSASEMWLAYIEVLFELGLYCQTLKACDQYARTLEHTTAGAPRRRRHARPIAIWRFQVQSYYHVGDVDAALGLLEDQRQESHPQYSSMELLLLLTRCHDVAKPLCHNPYYDELLHALYSADDITRHELTPEMLVATPGLFTDLALTCAARRDFPWAVDLLECSLRGVDRPSHDHLHALAQSYFGVGNLKKCATVLLRVRGSATTAWFAQVQRHATLFEAQHRISVLHLRRELHVAL</sequence>